<keyword evidence="5 9" id="KW-0460">Magnesium</keyword>
<evidence type="ECO:0000256" key="2">
    <source>
        <dbReference type="ARBA" id="ARBA00009749"/>
    </source>
</evidence>
<dbReference type="Pfam" id="PF03448">
    <property type="entry name" value="MgtE_N"/>
    <property type="match status" value="1"/>
</dbReference>
<feature type="transmembrane region" description="Helical" evidence="9">
    <location>
        <begin position="394"/>
        <end position="420"/>
    </location>
</feature>
<dbReference type="Proteomes" id="UP000279911">
    <property type="component" value="Unassembled WGS sequence"/>
</dbReference>
<feature type="transmembrane region" description="Helical" evidence="9">
    <location>
        <begin position="293"/>
        <end position="310"/>
    </location>
</feature>
<name>A0A3R9F442_9BACI</name>
<dbReference type="InterPro" id="IPR006667">
    <property type="entry name" value="SLC41_membr_dom"/>
</dbReference>
<dbReference type="GO" id="GO:0015095">
    <property type="term" value="F:magnesium ion transmembrane transporter activity"/>
    <property type="evidence" value="ECO:0007669"/>
    <property type="project" value="UniProtKB-UniRule"/>
</dbReference>
<feature type="transmembrane region" description="Helical" evidence="9">
    <location>
        <begin position="322"/>
        <end position="346"/>
    </location>
</feature>
<dbReference type="SUPFAM" id="SSF158791">
    <property type="entry name" value="MgtE N-terminal domain-like"/>
    <property type="match status" value="1"/>
</dbReference>
<comment type="caution">
    <text evidence="9">Lacks conserved residue(s) required for the propagation of feature annotation.</text>
</comment>
<protein>
    <recommendedName>
        <fullName evidence="9">Magnesium transporter MgtE</fullName>
    </recommendedName>
</protein>
<dbReference type="EMBL" id="RSFW01000002">
    <property type="protein sequence ID" value="RSD29426.1"/>
    <property type="molecule type" value="Genomic_DNA"/>
</dbReference>
<evidence type="ECO:0000256" key="1">
    <source>
        <dbReference type="ARBA" id="ARBA00004141"/>
    </source>
</evidence>
<keyword evidence="9" id="KW-0479">Metal-binding</keyword>
<gene>
    <name evidence="11" type="primary">mgtE</name>
    <name evidence="11" type="ORF">EJA10_01925</name>
</gene>
<dbReference type="PANTHER" id="PTHR43773">
    <property type="entry name" value="MAGNESIUM TRANSPORTER MGTE"/>
    <property type="match status" value="1"/>
</dbReference>
<dbReference type="SMART" id="SM00116">
    <property type="entry name" value="CBS"/>
    <property type="match status" value="2"/>
</dbReference>
<dbReference type="CDD" id="cd04606">
    <property type="entry name" value="CBS_pair_Mg_transporter"/>
    <property type="match status" value="1"/>
</dbReference>
<comment type="subcellular location">
    <subcellularLocation>
        <location evidence="9">Cell membrane</location>
        <topology evidence="9">Multi-pass membrane protein</topology>
    </subcellularLocation>
    <subcellularLocation>
        <location evidence="1">Membrane</location>
        <topology evidence="1">Multi-pass membrane protein</topology>
    </subcellularLocation>
</comment>
<dbReference type="Pfam" id="PF01769">
    <property type="entry name" value="MgtE"/>
    <property type="match status" value="1"/>
</dbReference>
<comment type="caution">
    <text evidence="11">The sequence shown here is derived from an EMBL/GenBank/DDBJ whole genome shotgun (WGS) entry which is preliminary data.</text>
</comment>
<dbReference type="PROSITE" id="PS51371">
    <property type="entry name" value="CBS"/>
    <property type="match status" value="2"/>
</dbReference>
<dbReference type="SUPFAM" id="SSF161093">
    <property type="entry name" value="MgtE membrane domain-like"/>
    <property type="match status" value="1"/>
</dbReference>
<dbReference type="InterPro" id="IPR000644">
    <property type="entry name" value="CBS_dom"/>
</dbReference>
<dbReference type="GO" id="GO:0046872">
    <property type="term" value="F:metal ion binding"/>
    <property type="evidence" value="ECO:0007669"/>
    <property type="project" value="UniProtKB-KW"/>
</dbReference>
<feature type="domain" description="CBS" evidence="10">
    <location>
        <begin position="211"/>
        <end position="269"/>
    </location>
</feature>
<reference evidence="12" key="1">
    <citation type="submission" date="2018-12" db="EMBL/GenBank/DDBJ databases">
        <title>Bacillus chawlae sp. nov., Bacillus glennii sp. nov., and Bacillus saganii sp. nov. Isolated from the Vehicle Assembly Building at Kennedy Space Center where the Viking Spacecraft were Assembled.</title>
        <authorList>
            <person name="Seuylemezian A."/>
            <person name="Vaishampayan P."/>
        </authorList>
    </citation>
    <scope>NUCLEOTIDE SEQUENCE [LARGE SCALE GENOMIC DNA]</scope>
    <source>
        <strain evidence="12">DSM 13966</strain>
    </source>
</reference>
<feature type="transmembrane region" description="Helical" evidence="9">
    <location>
        <begin position="367"/>
        <end position="388"/>
    </location>
</feature>
<evidence type="ECO:0000256" key="6">
    <source>
        <dbReference type="ARBA" id="ARBA00022989"/>
    </source>
</evidence>
<evidence type="ECO:0000256" key="7">
    <source>
        <dbReference type="ARBA" id="ARBA00023136"/>
    </source>
</evidence>
<keyword evidence="6 9" id="KW-1133">Transmembrane helix</keyword>
<dbReference type="STRING" id="285983.UB32_18270"/>
<keyword evidence="3 9" id="KW-0813">Transport</keyword>
<keyword evidence="7 9" id="KW-0472">Membrane</keyword>
<dbReference type="GO" id="GO:0005886">
    <property type="term" value="C:plasma membrane"/>
    <property type="evidence" value="ECO:0007669"/>
    <property type="project" value="UniProtKB-SubCell"/>
</dbReference>
<comment type="function">
    <text evidence="9">Acts as a magnesium transporter.</text>
</comment>
<evidence type="ECO:0000256" key="3">
    <source>
        <dbReference type="ARBA" id="ARBA00022448"/>
    </source>
</evidence>
<dbReference type="OrthoDB" id="9790355at2"/>
<keyword evidence="4 9" id="KW-0812">Transmembrane</keyword>
<dbReference type="NCBIfam" id="TIGR00400">
    <property type="entry name" value="mgtE"/>
    <property type="match status" value="1"/>
</dbReference>
<evidence type="ECO:0000259" key="10">
    <source>
        <dbReference type="PROSITE" id="PS51371"/>
    </source>
</evidence>
<dbReference type="Gene3D" id="3.10.580.10">
    <property type="entry name" value="CBS-domain"/>
    <property type="match status" value="1"/>
</dbReference>
<feature type="domain" description="CBS" evidence="10">
    <location>
        <begin position="147"/>
        <end position="210"/>
    </location>
</feature>
<keyword evidence="9" id="KW-1003">Cell membrane</keyword>
<dbReference type="InterPro" id="IPR006669">
    <property type="entry name" value="MgtE_transporter"/>
</dbReference>
<evidence type="ECO:0000256" key="4">
    <source>
        <dbReference type="ARBA" id="ARBA00022692"/>
    </source>
</evidence>
<dbReference type="Gene3D" id="1.10.357.20">
    <property type="entry name" value="SLC41 divalent cation transporters, integral membrane domain"/>
    <property type="match status" value="1"/>
</dbReference>
<dbReference type="Gene3D" id="1.25.60.10">
    <property type="entry name" value="MgtE N-terminal domain-like"/>
    <property type="match status" value="1"/>
</dbReference>
<evidence type="ECO:0000256" key="5">
    <source>
        <dbReference type="ARBA" id="ARBA00022842"/>
    </source>
</evidence>
<dbReference type="SUPFAM" id="SSF54631">
    <property type="entry name" value="CBS-domain pair"/>
    <property type="match status" value="1"/>
</dbReference>
<evidence type="ECO:0000256" key="8">
    <source>
        <dbReference type="PROSITE-ProRule" id="PRU00703"/>
    </source>
</evidence>
<dbReference type="SMART" id="SM00924">
    <property type="entry name" value="MgtE_N"/>
    <property type="match status" value="1"/>
</dbReference>
<dbReference type="InterPro" id="IPR036739">
    <property type="entry name" value="SLC41_membr_dom_sf"/>
</dbReference>
<evidence type="ECO:0000313" key="11">
    <source>
        <dbReference type="EMBL" id="RSD29426.1"/>
    </source>
</evidence>
<accession>A0A3R9F442</accession>
<sequence>MTEERQESASKQQINTELLMEALYSENIDAFRAEFLDLHPYDQAAFFSELKDDKRAKVYQYLSPEEMAELFENLEADDEDFKDVLAQMNPNYAADMLSNMYADDAVDVLNELDKEQVASYLTIMDEEAAQEIKDLLHYEEYTAGSIMTTEFIAISANQTVRSAMYILKKEAPQAETIYYIFVIDEVKRLAGVISLRDLIVADDETMIGEIMNDRVVSVSVGEDQEEVARMMRDYNFLALPVVDFQNHLLGIITVDDIIDVMEEEASDDYSKLAGIADLDSVDRNPIAAAKKRLPWLIILLFLGMFTASLIGRFEDTLNKVAILAVFIPLIAGMAGNTGTQALAVAVRGIATGDLEKESKWNIILREAGTGLITGFICGVLVTLVVFFWQGDLFLGSLVGISIFITLIIATLAGSLVPLLMHRLKIDPAVASGPFITTINDIISILIYFGIATAFMSYLTN</sequence>
<keyword evidence="8" id="KW-0129">CBS domain</keyword>
<evidence type="ECO:0000313" key="12">
    <source>
        <dbReference type="Proteomes" id="UP000279911"/>
    </source>
</evidence>
<proteinExistence type="inferred from homology"/>
<organism evidence="11 12">
    <name type="scientific">Mesobacillus subterraneus</name>
    <dbReference type="NCBI Taxonomy" id="285983"/>
    <lineage>
        <taxon>Bacteria</taxon>
        <taxon>Bacillati</taxon>
        <taxon>Bacillota</taxon>
        <taxon>Bacilli</taxon>
        <taxon>Bacillales</taxon>
        <taxon>Bacillaceae</taxon>
        <taxon>Mesobacillus</taxon>
    </lineage>
</organism>
<dbReference type="InterPro" id="IPR006668">
    <property type="entry name" value="Mg_transptr_MgtE_intracell_dom"/>
</dbReference>
<evidence type="ECO:0000256" key="9">
    <source>
        <dbReference type="RuleBase" id="RU362011"/>
    </source>
</evidence>
<dbReference type="AlphaFoldDB" id="A0A3R9F442"/>
<dbReference type="InterPro" id="IPR038076">
    <property type="entry name" value="MgtE_N_sf"/>
</dbReference>
<dbReference type="PANTHER" id="PTHR43773:SF1">
    <property type="entry name" value="MAGNESIUM TRANSPORTER MGTE"/>
    <property type="match status" value="1"/>
</dbReference>
<dbReference type="Pfam" id="PF00571">
    <property type="entry name" value="CBS"/>
    <property type="match status" value="2"/>
</dbReference>
<dbReference type="InterPro" id="IPR046342">
    <property type="entry name" value="CBS_dom_sf"/>
</dbReference>
<comment type="subunit">
    <text evidence="9">Homodimer.</text>
</comment>
<comment type="similarity">
    <text evidence="2 9">Belongs to the SLC41A transporter family.</text>
</comment>